<feature type="transmembrane region" description="Helical" evidence="6">
    <location>
        <begin position="27"/>
        <end position="47"/>
    </location>
</feature>
<gene>
    <name evidence="8" type="ORF">NQ519_16010</name>
</gene>
<dbReference type="SUPFAM" id="SSF53649">
    <property type="entry name" value="Alkaline phosphatase-like"/>
    <property type="match status" value="1"/>
</dbReference>
<accession>A0ABY5V7C1</accession>
<evidence type="ECO:0000256" key="5">
    <source>
        <dbReference type="ARBA" id="ARBA00023136"/>
    </source>
</evidence>
<dbReference type="PIRSF" id="PIRSF005091">
    <property type="entry name" value="Mmb_sulf_HI1246"/>
    <property type="match status" value="1"/>
</dbReference>
<feature type="transmembrane region" description="Helical" evidence="6">
    <location>
        <begin position="161"/>
        <end position="180"/>
    </location>
</feature>
<sequence length="584" mass="67041">MKLRMQNPERPDLPNGRTARYERAATYLLLTLAFYITLTIVDEVWLIRHHHYFAIWARRAADAMLLALPVWFLHRKRWLFPWIVLVNLYLLSNVWYYRIYYSIMPLNSYLMVNNLRGLGPSICASMRASDLWIVLPSVCFAAGYSLFGRRIPGGGGKCRRAAGCAASLLLIVVTVIPPYFNDPNEFKHPWPWYRNEIMLGLHKYGLIGYWSYQIAYLHGCSSEEAEYAARFVEAAERRASREPLTEDHRKNLIVVLAESLGSWPIGLEIDGTEATPFMNSLARDTSVLYFPRVLPQVKDGRSSDAQLMLNTGLLPLESGAAASLYGCRNTYPSLPKALARRGYTSASLICDSRHYWNQEATTKSYGFDRYHYELSRGPMRRADEELYENGLEILKELPQPFYAQLVTMSGHGPYAKSDLESPLNNAKIPDDEAKYYLVATQYVDRCLGRFIDSLKTCGLYDRSIIVIMGDHDSITRNQYEGRKKRELSDRYIPLFILNAPLKAETGKVIAQIDIYPSLLDLMHAQDYDFHGLGESVFRRQSDCAADHSEGWVGGNRSDSVRQYRKELWRVSDILLRTDYFESRL</sequence>
<dbReference type="RefSeq" id="WP_227901066.1">
    <property type="nucleotide sequence ID" value="NZ_CP102252.1"/>
</dbReference>
<dbReference type="EMBL" id="CP102252">
    <property type="protein sequence ID" value="UWN65218.1"/>
    <property type="molecule type" value="Genomic_DNA"/>
</dbReference>
<feature type="transmembrane region" description="Helical" evidence="6">
    <location>
        <begin position="131"/>
        <end position="149"/>
    </location>
</feature>
<keyword evidence="4 6" id="KW-1133">Transmembrane helix</keyword>
<evidence type="ECO:0000259" key="7">
    <source>
        <dbReference type="Pfam" id="PF00884"/>
    </source>
</evidence>
<dbReference type="Gene3D" id="3.30.1120.170">
    <property type="match status" value="1"/>
</dbReference>
<dbReference type="InterPro" id="IPR000917">
    <property type="entry name" value="Sulfatase_N"/>
</dbReference>
<evidence type="ECO:0000256" key="6">
    <source>
        <dbReference type="SAM" id="Phobius"/>
    </source>
</evidence>
<keyword evidence="3 6" id="KW-0812">Transmembrane</keyword>
<evidence type="ECO:0000256" key="4">
    <source>
        <dbReference type="ARBA" id="ARBA00022989"/>
    </source>
</evidence>
<keyword evidence="2" id="KW-1003">Cell membrane</keyword>
<reference evidence="8" key="1">
    <citation type="journal article" date="2022" name="Cell">
        <title>Design, construction, and in vivo augmentation of a complex gut microbiome.</title>
        <authorList>
            <person name="Cheng A.G."/>
            <person name="Ho P.Y."/>
            <person name="Aranda-Diaz A."/>
            <person name="Jain S."/>
            <person name="Yu F.B."/>
            <person name="Meng X."/>
            <person name="Wang M."/>
            <person name="Iakiviak M."/>
            <person name="Nagashima K."/>
            <person name="Zhao A."/>
            <person name="Murugkar P."/>
            <person name="Patil A."/>
            <person name="Atabakhsh K."/>
            <person name="Weakley A."/>
            <person name="Yan J."/>
            <person name="Brumbaugh A.R."/>
            <person name="Higginbottom S."/>
            <person name="Dimas A."/>
            <person name="Shiver A.L."/>
            <person name="Deutschbauer A."/>
            <person name="Neff N."/>
            <person name="Sonnenburg J.L."/>
            <person name="Huang K.C."/>
            <person name="Fischbach M.A."/>
        </authorList>
    </citation>
    <scope>NUCLEOTIDE SEQUENCE</scope>
    <source>
        <strain evidence="8">JC50</strain>
    </source>
</reference>
<dbReference type="Pfam" id="PF00884">
    <property type="entry name" value="Sulfatase"/>
    <property type="match status" value="1"/>
</dbReference>
<feature type="transmembrane region" description="Helical" evidence="6">
    <location>
        <begin position="53"/>
        <end position="72"/>
    </location>
</feature>
<proteinExistence type="predicted"/>
<dbReference type="PANTHER" id="PTHR47371:SF3">
    <property type="entry name" value="PHOSPHOGLYCEROL TRANSFERASE I"/>
    <property type="match status" value="1"/>
</dbReference>
<evidence type="ECO:0000313" key="9">
    <source>
        <dbReference type="Proteomes" id="UP001058267"/>
    </source>
</evidence>
<comment type="subcellular location">
    <subcellularLocation>
        <location evidence="1">Cell membrane</location>
        <topology evidence="1">Multi-pass membrane protein</topology>
    </subcellularLocation>
</comment>
<dbReference type="Gene3D" id="3.40.720.10">
    <property type="entry name" value="Alkaline Phosphatase, subunit A"/>
    <property type="match status" value="1"/>
</dbReference>
<keyword evidence="5 6" id="KW-0472">Membrane</keyword>
<dbReference type="CDD" id="cd16015">
    <property type="entry name" value="LTA_synthase"/>
    <property type="match status" value="1"/>
</dbReference>
<dbReference type="InterPro" id="IPR012160">
    <property type="entry name" value="LtaS-like"/>
</dbReference>
<evidence type="ECO:0000256" key="2">
    <source>
        <dbReference type="ARBA" id="ARBA00022475"/>
    </source>
</evidence>
<evidence type="ECO:0000256" key="3">
    <source>
        <dbReference type="ARBA" id="ARBA00022692"/>
    </source>
</evidence>
<dbReference type="InterPro" id="IPR017850">
    <property type="entry name" value="Alkaline_phosphatase_core_sf"/>
</dbReference>
<dbReference type="Proteomes" id="UP001058267">
    <property type="component" value="Chromosome"/>
</dbReference>
<evidence type="ECO:0000313" key="8">
    <source>
        <dbReference type="EMBL" id="UWN65218.1"/>
    </source>
</evidence>
<organism evidence="8 9">
    <name type="scientific">Alistipes senegalensis JC50</name>
    <dbReference type="NCBI Taxonomy" id="1033732"/>
    <lineage>
        <taxon>Bacteria</taxon>
        <taxon>Pseudomonadati</taxon>
        <taxon>Bacteroidota</taxon>
        <taxon>Bacteroidia</taxon>
        <taxon>Bacteroidales</taxon>
        <taxon>Rikenellaceae</taxon>
        <taxon>Alistipes</taxon>
    </lineage>
</organism>
<protein>
    <submittedName>
        <fullName evidence="8">LTA synthase family protein</fullName>
    </submittedName>
</protein>
<evidence type="ECO:0000256" key="1">
    <source>
        <dbReference type="ARBA" id="ARBA00004651"/>
    </source>
</evidence>
<feature type="domain" description="Sulfatase N-terminal" evidence="7">
    <location>
        <begin position="250"/>
        <end position="523"/>
    </location>
</feature>
<feature type="transmembrane region" description="Helical" evidence="6">
    <location>
        <begin position="79"/>
        <end position="97"/>
    </location>
</feature>
<name>A0ABY5V7C1_9BACT</name>
<dbReference type="InterPro" id="IPR050448">
    <property type="entry name" value="OpgB/LTA_synthase_biosynth"/>
</dbReference>
<dbReference type="PANTHER" id="PTHR47371">
    <property type="entry name" value="LIPOTEICHOIC ACID SYNTHASE"/>
    <property type="match status" value="1"/>
</dbReference>
<keyword evidence="9" id="KW-1185">Reference proteome</keyword>